<keyword evidence="3" id="KW-1185">Reference proteome</keyword>
<evidence type="ECO:0000313" key="2">
    <source>
        <dbReference type="EMBL" id="ADG81671.1"/>
    </source>
</evidence>
<dbReference type="InterPro" id="IPR013783">
    <property type="entry name" value="Ig-like_fold"/>
</dbReference>
<dbReference type="Gene3D" id="2.60.40.10">
    <property type="entry name" value="Immunoglobulins"/>
    <property type="match status" value="1"/>
</dbReference>
<sequence length="657" mass="73654">MWHYKDGGIWYITVPLPPRHEFDPVVPNLYVKSIDPGTPVETDEVGNAVYKAEIGKKYTATVVFGTGEIRRDLDLALLRPFVAGLHEINGQAYKGKLKKISGNGHISEPVPEYPDRFTEAKSQTISFNAENSEITATFEWTAQRGTTQLIAAINDGQYVPRHHEFESTADGKPADMTDNVKKVPIKVEPPPDLCVKELKLHTVLTEPGQVYTGTVIYALKPGYREKVTAKLGLTHNGYSISSTEGKKLDQSMVIFDPQMPETMIQTFSFKFTGLALGHNSEIVAKIWPQEPTMVDAYWPDNSRKALAKSHITDIAVTNIAQQEPAVAGTEELATVTFKNLGANTETFTAHYFAGGKLVKKDKITLPAGKTDTRNFNWAVPGTPGKTITLKVVADPDKKLPDINRANNTCTRDVRITAPALPEPYCQDREKNSREWTVTYVWTTTNSKGETVTHSRDVTYKETISARLILNTRQGDDQAPPEERRGAWEIKPFAKKHKLDPNKITRAGYGFEVLVETDYWTDWETKVPTGAAPKGGTPRDLKLQVEFWDTKNRSVLGGPVELEPIARREENGHTYITWALKPTTHTLSDGRRITDRKHYTDLNNYSATEENIDKGRYYVTVSNINDFGMTGELEICEEDSVIILGNMYDDIYTRPGWK</sequence>
<dbReference type="Pfam" id="PF07705">
    <property type="entry name" value="CARDB"/>
    <property type="match status" value="1"/>
</dbReference>
<dbReference type="HOGENOM" id="CLU_016610_0_0_9"/>
<reference evidence="2 3" key="1">
    <citation type="submission" date="2010-05" db="EMBL/GenBank/DDBJ databases">
        <title>Complete sequence of Thermincola sp. JR.</title>
        <authorList>
            <consortium name="US DOE Joint Genome Institute"/>
            <person name="Lucas S."/>
            <person name="Copeland A."/>
            <person name="Lapidus A."/>
            <person name="Cheng J.-F."/>
            <person name="Bruce D."/>
            <person name="Goodwin L."/>
            <person name="Pitluck S."/>
            <person name="Chertkov O."/>
            <person name="Detter J.C."/>
            <person name="Han C."/>
            <person name="Tapia R."/>
            <person name="Land M."/>
            <person name="Hauser L."/>
            <person name="Kyrpides N."/>
            <person name="Mikhailova N."/>
            <person name="Hazen T.C."/>
            <person name="Woyke T."/>
        </authorList>
    </citation>
    <scope>NUCLEOTIDE SEQUENCE [LARGE SCALE GENOMIC DNA]</scope>
    <source>
        <strain evidence="2 3">JR</strain>
    </source>
</reference>
<dbReference type="Proteomes" id="UP000002377">
    <property type="component" value="Chromosome"/>
</dbReference>
<evidence type="ECO:0000313" key="3">
    <source>
        <dbReference type="Proteomes" id="UP000002377"/>
    </source>
</evidence>
<dbReference type="EMBL" id="CP002028">
    <property type="protein sequence ID" value="ADG81671.1"/>
    <property type="molecule type" value="Genomic_DNA"/>
</dbReference>
<gene>
    <name evidence="2" type="ordered locus">TherJR_0804</name>
</gene>
<organism evidence="2 3">
    <name type="scientific">Thermincola potens (strain JR)</name>
    <dbReference type="NCBI Taxonomy" id="635013"/>
    <lineage>
        <taxon>Bacteria</taxon>
        <taxon>Bacillati</taxon>
        <taxon>Bacillota</taxon>
        <taxon>Clostridia</taxon>
        <taxon>Eubacteriales</taxon>
        <taxon>Thermincolaceae</taxon>
        <taxon>Thermincola</taxon>
    </lineage>
</organism>
<proteinExistence type="predicted"/>
<dbReference type="RefSeq" id="WP_013119692.1">
    <property type="nucleotide sequence ID" value="NC_014152.1"/>
</dbReference>
<dbReference type="InterPro" id="IPR011635">
    <property type="entry name" value="CARDB"/>
</dbReference>
<feature type="domain" description="CARDB" evidence="1">
    <location>
        <begin position="313"/>
        <end position="411"/>
    </location>
</feature>
<dbReference type="KEGG" id="tjr:TherJR_0804"/>
<evidence type="ECO:0000259" key="1">
    <source>
        <dbReference type="Pfam" id="PF07705"/>
    </source>
</evidence>
<dbReference type="eggNOG" id="COG1572">
    <property type="taxonomic scope" value="Bacteria"/>
</dbReference>
<protein>
    <recommendedName>
        <fullName evidence="1">CARDB domain-containing protein</fullName>
    </recommendedName>
</protein>
<dbReference type="AlphaFoldDB" id="D5XCP5"/>
<accession>D5XCP5</accession>
<name>D5XCP5_THEPJ</name>
<dbReference type="OrthoDB" id="1788793at2"/>